<evidence type="ECO:0000259" key="8">
    <source>
        <dbReference type="PROSITE" id="PS51323"/>
    </source>
</evidence>
<proteinExistence type="predicted"/>
<dbReference type="Pfam" id="PF02822">
    <property type="entry name" value="Antistasin"/>
    <property type="match status" value="4"/>
</dbReference>
<keyword evidence="4" id="KW-1133">Transmembrane helix</keyword>
<dbReference type="Pfam" id="PF19442">
    <property type="entry name" value="CRIM1_C"/>
    <property type="match status" value="1"/>
</dbReference>
<comment type="caution">
    <text evidence="9">The sequence shown here is derived from an EMBL/GenBank/DDBJ whole genome shotgun (WGS) entry which is preliminary data.</text>
</comment>
<gene>
    <name evidence="9" type="ORF">AAFF_G00203040</name>
</gene>
<feature type="domain" description="VWFC" evidence="6">
    <location>
        <begin position="512"/>
        <end position="569"/>
    </location>
</feature>
<accession>A0AAD7WVA0</accession>
<dbReference type="SUPFAM" id="SSF57603">
    <property type="entry name" value="FnI-like domain"/>
    <property type="match status" value="6"/>
</dbReference>
<keyword evidence="2" id="KW-0677">Repeat</keyword>
<sequence length="934" mass="99866">MCSLVKCMLLSQLLIAIGESSRALLCLPCDKSTCEEPERCPGALVPEVCGCCSVCAKQRNEHCGGVYGQRGTCDRGLRCVIRPTPNGGSITPHEVGVCEDEHWLDNLPLDFGPCDGNLISGCNIMKGECKCGQLWTCINPFQFPSPEACQSALGGTKATTIVDCSTVECLPIHQVLCPSDSYETQVGLTADGCCLLQTRCQCLPGPCDLPLCPTGSSPRVISPSHGTPGRCCDSLECVIEAKPSCVLHADGEEFRVDACRFCRCQDGVPICFLAQCGTPSCEHHYIPEGECCPVCEDPVYPVAEVAGCYVNGRKRAHRERWREDDCVFCTCAGGESRCATAVCGRGCVTMVTAHGECCPVCQESTDTSMAPSACGALNCTMTEQDCDFGFEKDQRGCDTCQCRTGEEVCHGLMAGCTLDCPSGYLMDDRGCTVCQCRLQLEKCRPVTCSKDCALGFIKNKQGCDVCQCKKCPELSCDKACPIGFQQDDSGCSICRCKDPPVPSITPMAAGAEPCLSVDGRWHDDGESWQEGCRDCYCRNSREMCTVIYCRVPVCAYPSAQPGQCCPACPDDIVSHAPELAVPMACLDSGDGHFAKGEVWRVDSCTQCVCAGGQVVCETEGCPPAPCQNPVRAQDTCCPRCQGEAFTPPSPGNQSTAGRCTDQEGRVFLAGQSWRPNTCTSCVCSDGTAACFSESCPQVGCARPVLLKGHCCPSCLEDAAPRAECLFNGRLYADEERWDLDGCTHCYCLQGQTLCSTVSCPALPCHQPISVKGSCCPICSELSLPVVKSDPRESSQMHQPSWSLGNQNNIMPQLSGKLGSLQHARSLKPESGDSSPFHSVAWAAVPALLILASITAILFISQKRKWILPPSCRTTEKSACPSGQCACADCHRSGRAGSGSTQHVLWVTEPDAGHSGYCGAHHPNSLQADSFYQTV</sequence>
<dbReference type="Pfam" id="PF00093">
    <property type="entry name" value="VWC"/>
    <property type="match status" value="2"/>
</dbReference>
<dbReference type="GO" id="GO:0005886">
    <property type="term" value="C:plasma membrane"/>
    <property type="evidence" value="ECO:0007669"/>
    <property type="project" value="TreeGrafter"/>
</dbReference>
<dbReference type="SMART" id="SM00215">
    <property type="entry name" value="VWC_out"/>
    <property type="match status" value="4"/>
</dbReference>
<dbReference type="Gene3D" id="4.10.40.20">
    <property type="match status" value="1"/>
</dbReference>
<evidence type="ECO:0000256" key="5">
    <source>
        <dbReference type="SAM" id="SignalP"/>
    </source>
</evidence>
<dbReference type="InterPro" id="IPR052624">
    <property type="entry name" value="CRIM1"/>
</dbReference>
<dbReference type="InterPro" id="IPR000867">
    <property type="entry name" value="IGFBP-like"/>
</dbReference>
<protein>
    <recommendedName>
        <fullName evidence="11">Cysteine-rich motor neuron 1 protein</fullName>
    </recommendedName>
</protein>
<keyword evidence="4" id="KW-0472">Membrane</keyword>
<dbReference type="InterPro" id="IPR011061">
    <property type="entry name" value="Hirudin/antistatin"/>
</dbReference>
<dbReference type="PROSITE" id="PS51252">
    <property type="entry name" value="ANTISTASIN"/>
    <property type="match status" value="4"/>
</dbReference>
<feature type="domain" description="VWFC" evidence="6">
    <location>
        <begin position="306"/>
        <end position="362"/>
    </location>
</feature>
<evidence type="ECO:0000259" key="6">
    <source>
        <dbReference type="PROSITE" id="PS50184"/>
    </source>
</evidence>
<feature type="chain" id="PRO_5042144269" description="Cysteine-rich motor neuron 1 protein" evidence="5">
    <location>
        <begin position="24"/>
        <end position="934"/>
    </location>
</feature>
<feature type="domain" description="Antistasin-like" evidence="7">
    <location>
        <begin position="409"/>
        <end position="436"/>
    </location>
</feature>
<evidence type="ECO:0008006" key="11">
    <source>
        <dbReference type="Google" id="ProtNLM"/>
    </source>
</evidence>
<dbReference type="PANTHER" id="PTHR46439">
    <property type="entry name" value="CYSTEINE-RICH MOTOR NEURON 1 PROTEIN"/>
    <property type="match status" value="1"/>
</dbReference>
<dbReference type="PANTHER" id="PTHR46439:SF1">
    <property type="entry name" value="CYSTEINE-RICH MOTOR NEURON 1 PROTEIN"/>
    <property type="match status" value="1"/>
</dbReference>
<evidence type="ECO:0000256" key="4">
    <source>
        <dbReference type="SAM" id="Phobius"/>
    </source>
</evidence>
<feature type="domain" description="Antistasin-like" evidence="7">
    <location>
        <begin position="443"/>
        <end position="468"/>
    </location>
</feature>
<keyword evidence="4" id="KW-0812">Transmembrane</keyword>
<feature type="domain" description="VWFC" evidence="6">
    <location>
        <begin position="237"/>
        <end position="296"/>
    </location>
</feature>
<dbReference type="GO" id="GO:0005576">
    <property type="term" value="C:extracellular region"/>
    <property type="evidence" value="ECO:0007669"/>
    <property type="project" value="InterPro"/>
</dbReference>
<dbReference type="SMART" id="SM00214">
    <property type="entry name" value="VWC"/>
    <property type="match status" value="6"/>
</dbReference>
<feature type="transmembrane region" description="Helical" evidence="4">
    <location>
        <begin position="839"/>
        <end position="859"/>
    </location>
</feature>
<feature type="domain" description="Antistasin-like" evidence="7">
    <location>
        <begin position="374"/>
        <end position="402"/>
    </location>
</feature>
<dbReference type="Gene3D" id="6.20.200.20">
    <property type="match status" value="5"/>
</dbReference>
<dbReference type="PROSITE" id="PS01208">
    <property type="entry name" value="VWFC_1"/>
    <property type="match status" value="3"/>
</dbReference>
<evidence type="ECO:0000256" key="2">
    <source>
        <dbReference type="ARBA" id="ARBA00022737"/>
    </source>
</evidence>
<evidence type="ECO:0000256" key="3">
    <source>
        <dbReference type="ARBA" id="ARBA00023157"/>
    </source>
</evidence>
<dbReference type="SMART" id="SM00121">
    <property type="entry name" value="IB"/>
    <property type="match status" value="1"/>
</dbReference>
<evidence type="ECO:0000259" key="7">
    <source>
        <dbReference type="PROSITE" id="PS51252"/>
    </source>
</evidence>
<dbReference type="PROSITE" id="PS51323">
    <property type="entry name" value="IGFBP_N_2"/>
    <property type="match status" value="1"/>
</dbReference>
<evidence type="ECO:0000256" key="1">
    <source>
        <dbReference type="ARBA" id="ARBA00022729"/>
    </source>
</evidence>
<keyword evidence="10" id="KW-1185">Reference proteome</keyword>
<dbReference type="InterPro" id="IPR009030">
    <property type="entry name" value="Growth_fac_rcpt_cys_sf"/>
</dbReference>
<dbReference type="Pfam" id="PF23334">
    <property type="entry name" value="VWC2L_2nd"/>
    <property type="match status" value="3"/>
</dbReference>
<dbReference type="EMBL" id="JAINUG010000027">
    <property type="protein sequence ID" value="KAJ8410323.1"/>
    <property type="molecule type" value="Genomic_DNA"/>
</dbReference>
<dbReference type="Gene3D" id="2.10.22.10">
    <property type="entry name" value="Antistasin, domain 1"/>
    <property type="match status" value="3"/>
</dbReference>
<dbReference type="AlphaFoldDB" id="A0AAD7WVA0"/>
<dbReference type="SUPFAM" id="SSF57184">
    <property type="entry name" value="Growth factor receptor domain"/>
    <property type="match status" value="1"/>
</dbReference>
<evidence type="ECO:0000313" key="10">
    <source>
        <dbReference type="Proteomes" id="UP001221898"/>
    </source>
</evidence>
<dbReference type="Proteomes" id="UP001221898">
    <property type="component" value="Unassembled WGS sequence"/>
</dbReference>
<dbReference type="InterPro" id="IPR045813">
    <property type="entry name" value="CRIM1_C"/>
</dbReference>
<dbReference type="InterPro" id="IPR001007">
    <property type="entry name" value="VWF_dom"/>
</dbReference>
<keyword evidence="3" id="KW-1015">Disulfide bond</keyword>
<dbReference type="Pfam" id="PF00219">
    <property type="entry name" value="IGFBP"/>
    <property type="match status" value="1"/>
</dbReference>
<dbReference type="InterPro" id="IPR004094">
    <property type="entry name" value="Antistasin-like"/>
</dbReference>
<feature type="domain" description="Antistasin-like" evidence="7">
    <location>
        <begin position="471"/>
        <end position="496"/>
    </location>
</feature>
<dbReference type="SUPFAM" id="SSF57262">
    <property type="entry name" value="Leech antihemostatic proteins"/>
    <property type="match status" value="3"/>
</dbReference>
<feature type="domain" description="VWFC" evidence="6">
    <location>
        <begin position="657"/>
        <end position="715"/>
    </location>
</feature>
<feature type="signal peptide" evidence="5">
    <location>
        <begin position="1"/>
        <end position="23"/>
    </location>
</feature>
<evidence type="ECO:0000313" key="9">
    <source>
        <dbReference type="EMBL" id="KAJ8410323.1"/>
    </source>
</evidence>
<dbReference type="PROSITE" id="PS50184">
    <property type="entry name" value="VWFC_2"/>
    <property type="match status" value="6"/>
</dbReference>
<feature type="domain" description="VWFC" evidence="6">
    <location>
        <begin position="722"/>
        <end position="779"/>
    </location>
</feature>
<dbReference type="GO" id="GO:0004867">
    <property type="term" value="F:serine-type endopeptidase inhibitor activity"/>
    <property type="evidence" value="ECO:0007669"/>
    <property type="project" value="InterPro"/>
</dbReference>
<name>A0AAD7WVA0_9TELE</name>
<reference evidence="9" key="1">
    <citation type="journal article" date="2023" name="Science">
        <title>Genome structures resolve the early diversification of teleost fishes.</title>
        <authorList>
            <person name="Parey E."/>
            <person name="Louis A."/>
            <person name="Montfort J."/>
            <person name="Bouchez O."/>
            <person name="Roques C."/>
            <person name="Iampietro C."/>
            <person name="Lluch J."/>
            <person name="Castinel A."/>
            <person name="Donnadieu C."/>
            <person name="Desvignes T."/>
            <person name="Floi Bucao C."/>
            <person name="Jouanno E."/>
            <person name="Wen M."/>
            <person name="Mejri S."/>
            <person name="Dirks R."/>
            <person name="Jansen H."/>
            <person name="Henkel C."/>
            <person name="Chen W.J."/>
            <person name="Zahm M."/>
            <person name="Cabau C."/>
            <person name="Klopp C."/>
            <person name="Thompson A.W."/>
            <person name="Robinson-Rechavi M."/>
            <person name="Braasch I."/>
            <person name="Lecointre G."/>
            <person name="Bobe J."/>
            <person name="Postlethwait J.H."/>
            <person name="Berthelot C."/>
            <person name="Roest Crollius H."/>
            <person name="Guiguen Y."/>
        </authorList>
    </citation>
    <scope>NUCLEOTIDE SEQUENCE</scope>
    <source>
        <strain evidence="9">NC1722</strain>
    </source>
</reference>
<feature type="domain" description="IGFBP N-terminal" evidence="8">
    <location>
        <begin position="22"/>
        <end position="101"/>
    </location>
</feature>
<feature type="domain" description="VWFC" evidence="6">
    <location>
        <begin position="583"/>
        <end position="641"/>
    </location>
</feature>
<keyword evidence="1 5" id="KW-0732">Signal</keyword>
<organism evidence="9 10">
    <name type="scientific">Aldrovandia affinis</name>
    <dbReference type="NCBI Taxonomy" id="143900"/>
    <lineage>
        <taxon>Eukaryota</taxon>
        <taxon>Metazoa</taxon>
        <taxon>Chordata</taxon>
        <taxon>Craniata</taxon>
        <taxon>Vertebrata</taxon>
        <taxon>Euteleostomi</taxon>
        <taxon>Actinopterygii</taxon>
        <taxon>Neopterygii</taxon>
        <taxon>Teleostei</taxon>
        <taxon>Notacanthiformes</taxon>
        <taxon>Halosauridae</taxon>
        <taxon>Aldrovandia</taxon>
    </lineage>
</organism>